<organism evidence="1 2">
    <name type="scientific">Portunus trituberculatus</name>
    <name type="common">Swimming crab</name>
    <name type="synonym">Neptunus trituberculatus</name>
    <dbReference type="NCBI Taxonomy" id="210409"/>
    <lineage>
        <taxon>Eukaryota</taxon>
        <taxon>Metazoa</taxon>
        <taxon>Ecdysozoa</taxon>
        <taxon>Arthropoda</taxon>
        <taxon>Crustacea</taxon>
        <taxon>Multicrustacea</taxon>
        <taxon>Malacostraca</taxon>
        <taxon>Eumalacostraca</taxon>
        <taxon>Eucarida</taxon>
        <taxon>Decapoda</taxon>
        <taxon>Pleocyemata</taxon>
        <taxon>Brachyura</taxon>
        <taxon>Eubrachyura</taxon>
        <taxon>Portunoidea</taxon>
        <taxon>Portunidae</taxon>
        <taxon>Portuninae</taxon>
        <taxon>Portunus</taxon>
    </lineage>
</organism>
<dbReference type="Proteomes" id="UP000324222">
    <property type="component" value="Unassembled WGS sequence"/>
</dbReference>
<evidence type="ECO:0000313" key="2">
    <source>
        <dbReference type="Proteomes" id="UP000324222"/>
    </source>
</evidence>
<gene>
    <name evidence="1" type="ORF">E2C01_022095</name>
</gene>
<name>A0A5B7E4A3_PORTR</name>
<reference evidence="1 2" key="1">
    <citation type="submission" date="2019-05" db="EMBL/GenBank/DDBJ databases">
        <title>Another draft genome of Portunus trituberculatus and its Hox gene families provides insights of decapod evolution.</title>
        <authorList>
            <person name="Jeong J.-H."/>
            <person name="Song I."/>
            <person name="Kim S."/>
            <person name="Choi T."/>
            <person name="Kim D."/>
            <person name="Ryu S."/>
            <person name="Kim W."/>
        </authorList>
    </citation>
    <scope>NUCLEOTIDE SEQUENCE [LARGE SCALE GENOMIC DNA]</scope>
    <source>
        <tissue evidence="1">Muscle</tissue>
    </source>
</reference>
<dbReference type="EMBL" id="VSRR010001982">
    <property type="protein sequence ID" value="MPC28882.1"/>
    <property type="molecule type" value="Genomic_DNA"/>
</dbReference>
<comment type="caution">
    <text evidence="1">The sequence shown here is derived from an EMBL/GenBank/DDBJ whole genome shotgun (WGS) entry which is preliminary data.</text>
</comment>
<keyword evidence="2" id="KW-1185">Reference proteome</keyword>
<evidence type="ECO:0000313" key="1">
    <source>
        <dbReference type="EMBL" id="MPC28882.1"/>
    </source>
</evidence>
<proteinExistence type="predicted"/>
<accession>A0A5B7E4A3</accession>
<protein>
    <submittedName>
        <fullName evidence="1">Uncharacterized protein</fullName>
    </submittedName>
</protein>
<sequence length="145" mass="15406">MIESPSSSVPLAPAVLPLDSHLSRAVAFLPSEHGVQTKQGLFNKKERGGEGQPLQTTSAEAGLGPQLSFYCEARWSPSFPANFHPRFRQGPVRASGEKALSLVTEIPPLPSLSFHLLSCSLRGDLPVVSRPICGALCALALSSFV</sequence>
<dbReference type="AlphaFoldDB" id="A0A5B7E4A3"/>